<dbReference type="Proteomes" id="UP000316798">
    <property type="component" value="Chromosome"/>
</dbReference>
<comment type="subcellular location">
    <subcellularLocation>
        <location evidence="2 15 17">Cytoplasm</location>
    </subcellularLocation>
</comment>
<evidence type="ECO:0000256" key="4">
    <source>
        <dbReference type="ARBA" id="ARBA00011738"/>
    </source>
</evidence>
<proteinExistence type="inferred from homology"/>
<keyword evidence="9 15" id="KW-0808">Transferase</keyword>
<evidence type="ECO:0000256" key="15">
    <source>
        <dbReference type="HAMAP-Rule" id="MF_00605"/>
    </source>
</evidence>
<dbReference type="PIRSF" id="PIRSF000386">
    <property type="entry name" value="tRNA_mtase"/>
    <property type="match status" value="1"/>
</dbReference>
<evidence type="ECO:0000256" key="3">
    <source>
        <dbReference type="ARBA" id="ARBA00007630"/>
    </source>
</evidence>
<protein>
    <recommendedName>
        <fullName evidence="6 15">tRNA (guanine-N(1)-)-methyltransferase</fullName>
        <ecNumber evidence="5 15">2.1.1.228</ecNumber>
    </recommendedName>
    <alternativeName>
        <fullName evidence="12 15">M1G-methyltransferase</fullName>
    </alternativeName>
    <alternativeName>
        <fullName evidence="13 15">tRNA [GM37] methyltransferase</fullName>
    </alternativeName>
</protein>
<feature type="binding site" evidence="15 16">
    <location>
        <position position="113"/>
    </location>
    <ligand>
        <name>S-adenosyl-L-methionine</name>
        <dbReference type="ChEBI" id="CHEBI:59789"/>
    </ligand>
</feature>
<dbReference type="HAMAP" id="MF_00605">
    <property type="entry name" value="TrmD"/>
    <property type="match status" value="1"/>
</dbReference>
<dbReference type="EC" id="2.1.1.228" evidence="5 15"/>
<evidence type="ECO:0000313" key="19">
    <source>
        <dbReference type="EMBL" id="QDL36948.1"/>
    </source>
</evidence>
<dbReference type="Gene3D" id="3.40.1280.10">
    <property type="match status" value="1"/>
</dbReference>
<keyword evidence="10 15" id="KW-0949">S-adenosyl-L-methionine</keyword>
<keyword evidence="7 15" id="KW-0963">Cytoplasm</keyword>
<evidence type="ECO:0000256" key="8">
    <source>
        <dbReference type="ARBA" id="ARBA00022603"/>
    </source>
</evidence>
<dbReference type="RefSeq" id="WP_142818103.1">
    <property type="nucleotide sequence ID" value="NZ_CP035503.1"/>
</dbReference>
<organism evidence="19 20">
    <name type="scientific">Rhodoferax sediminis</name>
    <dbReference type="NCBI Taxonomy" id="2509614"/>
    <lineage>
        <taxon>Bacteria</taxon>
        <taxon>Pseudomonadati</taxon>
        <taxon>Pseudomonadota</taxon>
        <taxon>Betaproteobacteria</taxon>
        <taxon>Burkholderiales</taxon>
        <taxon>Comamonadaceae</taxon>
        <taxon>Rhodoferax</taxon>
    </lineage>
</organism>
<dbReference type="GO" id="GO:0005829">
    <property type="term" value="C:cytosol"/>
    <property type="evidence" value="ECO:0007669"/>
    <property type="project" value="TreeGrafter"/>
</dbReference>
<feature type="domain" description="tRNA methyltransferase TRMD/TRM10-type" evidence="18">
    <location>
        <begin position="1"/>
        <end position="228"/>
    </location>
</feature>
<evidence type="ECO:0000256" key="11">
    <source>
        <dbReference type="ARBA" id="ARBA00022694"/>
    </source>
</evidence>
<feature type="binding site" evidence="15 16">
    <location>
        <begin position="133"/>
        <end position="138"/>
    </location>
    <ligand>
        <name>S-adenosyl-L-methionine</name>
        <dbReference type="ChEBI" id="CHEBI:59789"/>
    </ligand>
</feature>
<dbReference type="AlphaFoldDB" id="A0A515D956"/>
<dbReference type="InterPro" id="IPR023148">
    <property type="entry name" value="tRNA_m1G_MeTrfase_C_sf"/>
</dbReference>
<dbReference type="PANTHER" id="PTHR46417:SF1">
    <property type="entry name" value="TRNA (GUANINE-N(1)-)-METHYLTRANSFERASE"/>
    <property type="match status" value="1"/>
</dbReference>
<evidence type="ECO:0000256" key="2">
    <source>
        <dbReference type="ARBA" id="ARBA00004496"/>
    </source>
</evidence>
<evidence type="ECO:0000313" key="20">
    <source>
        <dbReference type="Proteomes" id="UP000316798"/>
    </source>
</evidence>
<keyword evidence="20" id="KW-1185">Reference proteome</keyword>
<dbReference type="InterPro" id="IPR002649">
    <property type="entry name" value="tRNA_m1G_MeTrfase_TrmD"/>
</dbReference>
<dbReference type="Gene3D" id="1.10.1270.20">
    <property type="entry name" value="tRNA(m1g37)methyltransferase, domain 2"/>
    <property type="match status" value="1"/>
</dbReference>
<dbReference type="GO" id="GO:0002939">
    <property type="term" value="P:tRNA N1-guanine methylation"/>
    <property type="evidence" value="ECO:0007669"/>
    <property type="project" value="TreeGrafter"/>
</dbReference>
<dbReference type="CDD" id="cd18080">
    <property type="entry name" value="TrmD-like"/>
    <property type="match status" value="1"/>
</dbReference>
<dbReference type="OrthoDB" id="9807416at2"/>
<comment type="subunit">
    <text evidence="4 15 17">Homodimer.</text>
</comment>
<name>A0A515D956_9BURK</name>
<evidence type="ECO:0000256" key="12">
    <source>
        <dbReference type="ARBA" id="ARBA00029736"/>
    </source>
</evidence>
<dbReference type="InterPro" id="IPR029026">
    <property type="entry name" value="tRNA_m1G_MTases_N"/>
</dbReference>
<dbReference type="EMBL" id="CP035503">
    <property type="protein sequence ID" value="QDL36948.1"/>
    <property type="molecule type" value="Genomic_DNA"/>
</dbReference>
<evidence type="ECO:0000256" key="16">
    <source>
        <dbReference type="PIRSR" id="PIRSR000386-1"/>
    </source>
</evidence>
<dbReference type="FunFam" id="3.40.1280.10:FF:000001">
    <property type="entry name" value="tRNA (guanine-N(1)-)-methyltransferase"/>
    <property type="match status" value="1"/>
</dbReference>
<evidence type="ECO:0000256" key="7">
    <source>
        <dbReference type="ARBA" id="ARBA00022490"/>
    </source>
</evidence>
<dbReference type="GO" id="GO:0052906">
    <property type="term" value="F:tRNA (guanine(37)-N1)-methyltransferase activity"/>
    <property type="evidence" value="ECO:0007669"/>
    <property type="project" value="UniProtKB-UniRule"/>
</dbReference>
<dbReference type="Pfam" id="PF01746">
    <property type="entry name" value="tRNA_m1G_MT"/>
    <property type="match status" value="1"/>
</dbReference>
<dbReference type="SUPFAM" id="SSF75217">
    <property type="entry name" value="alpha/beta knot"/>
    <property type="match status" value="1"/>
</dbReference>
<dbReference type="KEGG" id="rhf:EUB48_06320"/>
<comment type="catalytic activity">
    <reaction evidence="14 15 17">
        <text>guanosine(37) in tRNA + S-adenosyl-L-methionine = N(1)-methylguanosine(37) in tRNA + S-adenosyl-L-homocysteine + H(+)</text>
        <dbReference type="Rhea" id="RHEA:36899"/>
        <dbReference type="Rhea" id="RHEA-COMP:10145"/>
        <dbReference type="Rhea" id="RHEA-COMP:10147"/>
        <dbReference type="ChEBI" id="CHEBI:15378"/>
        <dbReference type="ChEBI" id="CHEBI:57856"/>
        <dbReference type="ChEBI" id="CHEBI:59789"/>
        <dbReference type="ChEBI" id="CHEBI:73542"/>
        <dbReference type="ChEBI" id="CHEBI:74269"/>
        <dbReference type="EC" id="2.1.1.228"/>
    </reaction>
</comment>
<dbReference type="InterPro" id="IPR029028">
    <property type="entry name" value="Alpha/beta_knot_MTases"/>
</dbReference>
<keyword evidence="8 15" id="KW-0489">Methyltransferase</keyword>
<comment type="similarity">
    <text evidence="3 15 17">Belongs to the RNA methyltransferase TrmD family.</text>
</comment>
<dbReference type="NCBIfam" id="TIGR00088">
    <property type="entry name" value="trmD"/>
    <property type="match status" value="1"/>
</dbReference>
<evidence type="ECO:0000256" key="5">
    <source>
        <dbReference type="ARBA" id="ARBA00012807"/>
    </source>
</evidence>
<evidence type="ECO:0000256" key="13">
    <source>
        <dbReference type="ARBA" id="ARBA00033392"/>
    </source>
</evidence>
<evidence type="ECO:0000256" key="10">
    <source>
        <dbReference type="ARBA" id="ARBA00022691"/>
    </source>
</evidence>
<dbReference type="InterPro" id="IPR016009">
    <property type="entry name" value="tRNA_MeTrfase_TRMD/TRM10"/>
</dbReference>
<dbReference type="PANTHER" id="PTHR46417">
    <property type="entry name" value="TRNA (GUANINE-N(1)-)-METHYLTRANSFERASE"/>
    <property type="match status" value="1"/>
</dbReference>
<comment type="function">
    <text evidence="1 15 17">Specifically methylates guanosine-37 in various tRNAs.</text>
</comment>
<accession>A0A515D956</accession>
<sequence length="248" mass="27317">MRFDVITLFPELFAPFVASGVTRRAYESGQIELRLWSPRDFAEGNYRRVDDRPFGGGPGMVMLAQPLAQCLQAIRAERGAAAPVVLFSPVGPPLDHAGVARWSTSTGAVLVCGRYEGIDQRFIDAHVDVQISLGDFVLSGGEIAAIALLDAVARLQPGVLHDEGSHQFDSFNPELDGLLDCPHYTRPEEWAGRKVPQALMSGHHGQIERWRRDRRLEITARQRPDLIEAARAAGRLDLRDEAFLAGTP</sequence>
<evidence type="ECO:0000256" key="9">
    <source>
        <dbReference type="ARBA" id="ARBA00022679"/>
    </source>
</evidence>
<dbReference type="NCBIfam" id="NF000648">
    <property type="entry name" value="PRK00026.1"/>
    <property type="match status" value="1"/>
</dbReference>
<evidence type="ECO:0000256" key="17">
    <source>
        <dbReference type="RuleBase" id="RU003464"/>
    </source>
</evidence>
<evidence type="ECO:0000256" key="1">
    <source>
        <dbReference type="ARBA" id="ARBA00002634"/>
    </source>
</evidence>
<keyword evidence="11 15" id="KW-0819">tRNA processing</keyword>
<evidence type="ECO:0000256" key="6">
    <source>
        <dbReference type="ARBA" id="ARBA00014679"/>
    </source>
</evidence>
<evidence type="ECO:0000256" key="14">
    <source>
        <dbReference type="ARBA" id="ARBA00047783"/>
    </source>
</evidence>
<gene>
    <name evidence="15 19" type="primary">trmD</name>
    <name evidence="19" type="ORF">EUB48_06320</name>
</gene>
<reference evidence="19 20" key="1">
    <citation type="submission" date="2019-01" db="EMBL/GenBank/DDBJ databases">
        <title>Genomic insights into a novel species Rhodoferax sp.</title>
        <authorList>
            <person name="Jin L."/>
        </authorList>
    </citation>
    <scope>NUCLEOTIDE SEQUENCE [LARGE SCALE GENOMIC DNA]</scope>
    <source>
        <strain evidence="19 20">CHu59-6-5</strain>
    </source>
</reference>
<evidence type="ECO:0000259" key="18">
    <source>
        <dbReference type="Pfam" id="PF01746"/>
    </source>
</evidence>